<accession>X1D820</accession>
<evidence type="ECO:0000313" key="1">
    <source>
        <dbReference type="EMBL" id="GAH01234.1"/>
    </source>
</evidence>
<comment type="caution">
    <text evidence="1">The sequence shown here is derived from an EMBL/GenBank/DDBJ whole genome shotgun (WGS) entry which is preliminary data.</text>
</comment>
<proteinExistence type="predicted"/>
<protein>
    <submittedName>
        <fullName evidence="1">Uncharacterized protein</fullName>
    </submittedName>
</protein>
<dbReference type="AlphaFoldDB" id="X1D820"/>
<dbReference type="EMBL" id="BART01024155">
    <property type="protein sequence ID" value="GAH01234.1"/>
    <property type="molecule type" value="Genomic_DNA"/>
</dbReference>
<name>X1D820_9ZZZZ</name>
<reference evidence="1" key="1">
    <citation type="journal article" date="2014" name="Front. Microbiol.">
        <title>High frequency of phylogenetically diverse reductive dehalogenase-homologous genes in deep subseafloor sedimentary metagenomes.</title>
        <authorList>
            <person name="Kawai M."/>
            <person name="Futagami T."/>
            <person name="Toyoda A."/>
            <person name="Takaki Y."/>
            <person name="Nishi S."/>
            <person name="Hori S."/>
            <person name="Arai W."/>
            <person name="Tsubouchi T."/>
            <person name="Morono Y."/>
            <person name="Uchiyama I."/>
            <person name="Ito T."/>
            <person name="Fujiyama A."/>
            <person name="Inagaki F."/>
            <person name="Takami H."/>
        </authorList>
    </citation>
    <scope>NUCLEOTIDE SEQUENCE</scope>
    <source>
        <strain evidence="1">Expedition CK06-06</strain>
    </source>
</reference>
<organism evidence="1">
    <name type="scientific">marine sediment metagenome</name>
    <dbReference type="NCBI Taxonomy" id="412755"/>
    <lineage>
        <taxon>unclassified sequences</taxon>
        <taxon>metagenomes</taxon>
        <taxon>ecological metagenomes</taxon>
    </lineage>
</organism>
<sequence>MRNKWIKRFFPLIVLLLLAPWPVTYVYAYSGDTADQDAVRTEITEASTATNTAAVDTITAPEEVLPSHVYVLNNREIVTEETWREMNSSQDTAAGSTS</sequence>
<gene>
    <name evidence="1" type="ORF">S01H4_43728</name>
</gene>
<feature type="non-terminal residue" evidence="1">
    <location>
        <position position="98"/>
    </location>
</feature>